<dbReference type="KEGG" id="dzi:111281789"/>
<dbReference type="RefSeq" id="XP_022725195.1">
    <property type="nucleotide sequence ID" value="XM_022869460.1"/>
</dbReference>
<dbReference type="InterPro" id="IPR043459">
    <property type="entry name" value="NFD6/NOXY2-like"/>
</dbReference>
<dbReference type="PANTHER" id="PTHR33156">
    <property type="entry name" value="OS02G0230000 PROTEIN"/>
    <property type="match status" value="1"/>
</dbReference>
<evidence type="ECO:0000313" key="3">
    <source>
        <dbReference type="RefSeq" id="XP_022725195.1"/>
    </source>
</evidence>
<protein>
    <submittedName>
        <fullName evidence="3">Uncharacterized protein LOC111281789 isoform X1</fullName>
    </submittedName>
</protein>
<name>A0A6P5X9W1_DURZI</name>
<keyword evidence="2" id="KW-1185">Reference proteome</keyword>
<dbReference type="AlphaFoldDB" id="A0A6P5X9W1"/>
<dbReference type="Proteomes" id="UP000515121">
    <property type="component" value="Unplaced"/>
</dbReference>
<dbReference type="GeneID" id="111281789"/>
<feature type="compositionally biased region" description="Low complexity" evidence="1">
    <location>
        <begin position="31"/>
        <end position="40"/>
    </location>
</feature>
<feature type="compositionally biased region" description="Low complexity" evidence="1">
    <location>
        <begin position="1"/>
        <end position="23"/>
    </location>
</feature>
<proteinExistence type="predicted"/>
<reference evidence="3" key="1">
    <citation type="submission" date="2025-08" db="UniProtKB">
        <authorList>
            <consortium name="RefSeq"/>
        </authorList>
    </citation>
    <scope>IDENTIFICATION</scope>
    <source>
        <tissue evidence="3">Fruit stalk</tissue>
    </source>
</reference>
<dbReference type="PANTHER" id="PTHR33156:SF26">
    <property type="entry name" value="OS12G0592200 PROTEIN"/>
    <property type="match status" value="1"/>
</dbReference>
<gene>
    <name evidence="3" type="primary">LOC111281789</name>
</gene>
<feature type="region of interest" description="Disordered" evidence="1">
    <location>
        <begin position="1"/>
        <end position="40"/>
    </location>
</feature>
<sequence length="120" mass="13266">MAWRGAGSFSRYSAARASSLRNPQPLPRLRPPTSSSTRFQSRRFSFAPSRNSGVLGCVQSFLPLHSVVPTARLTSHLTVNARACCELSHVNEKELGLGFMGRNGKDGRCMRTFNQLKGRQ</sequence>
<organism evidence="2 3">
    <name type="scientific">Durio zibethinus</name>
    <name type="common">Durian</name>
    <dbReference type="NCBI Taxonomy" id="66656"/>
    <lineage>
        <taxon>Eukaryota</taxon>
        <taxon>Viridiplantae</taxon>
        <taxon>Streptophyta</taxon>
        <taxon>Embryophyta</taxon>
        <taxon>Tracheophyta</taxon>
        <taxon>Spermatophyta</taxon>
        <taxon>Magnoliopsida</taxon>
        <taxon>eudicotyledons</taxon>
        <taxon>Gunneridae</taxon>
        <taxon>Pentapetalae</taxon>
        <taxon>rosids</taxon>
        <taxon>malvids</taxon>
        <taxon>Malvales</taxon>
        <taxon>Malvaceae</taxon>
        <taxon>Helicteroideae</taxon>
        <taxon>Durio</taxon>
    </lineage>
</organism>
<accession>A0A6P5X9W1</accession>
<evidence type="ECO:0000313" key="2">
    <source>
        <dbReference type="Proteomes" id="UP000515121"/>
    </source>
</evidence>
<evidence type="ECO:0000256" key="1">
    <source>
        <dbReference type="SAM" id="MobiDB-lite"/>
    </source>
</evidence>